<keyword evidence="1" id="KW-1133">Transmembrane helix</keyword>
<sequence length="179" mass="18074">MPDVPPPSPVPSPPLLPQEAAGLSVPDLLVALGVTLLGGLLLLGSLQIPFGINAVVGPRAFPLIVSVGLTALGMLLTVNVLRGGRAEPAAEEDTDLDAPVHLSAAGIILGGFLLGAVLLPTLGFVGGTAIMYFSVAYAFGERRLPLMLGVALAVALVTYLVFTRGLGLSLPPGVLKGAL</sequence>
<organism evidence="3 4">
    <name type="scientific">Deinococcus hopiensis KR-140</name>
    <dbReference type="NCBI Taxonomy" id="695939"/>
    <lineage>
        <taxon>Bacteria</taxon>
        <taxon>Thermotogati</taxon>
        <taxon>Deinococcota</taxon>
        <taxon>Deinococci</taxon>
        <taxon>Deinococcales</taxon>
        <taxon>Deinococcaceae</taxon>
        <taxon>Deinococcus</taxon>
    </lineage>
</organism>
<keyword evidence="4" id="KW-1185">Reference proteome</keyword>
<evidence type="ECO:0000313" key="3">
    <source>
        <dbReference type="EMBL" id="SMB92895.1"/>
    </source>
</evidence>
<dbReference type="EMBL" id="FWWU01000009">
    <property type="protein sequence ID" value="SMB92895.1"/>
    <property type="molecule type" value="Genomic_DNA"/>
</dbReference>
<dbReference type="Proteomes" id="UP000192582">
    <property type="component" value="Unassembled WGS sequence"/>
</dbReference>
<feature type="transmembrane region" description="Helical" evidence="1">
    <location>
        <begin position="101"/>
        <end position="132"/>
    </location>
</feature>
<dbReference type="Pfam" id="PF07331">
    <property type="entry name" value="TctB"/>
    <property type="match status" value="1"/>
</dbReference>
<dbReference type="OrthoDB" id="7347328at2"/>
<dbReference type="RefSeq" id="WP_084049168.1">
    <property type="nucleotide sequence ID" value="NZ_FWWU01000009.1"/>
</dbReference>
<evidence type="ECO:0000256" key="1">
    <source>
        <dbReference type="SAM" id="Phobius"/>
    </source>
</evidence>
<accession>A0A1W1VHP0</accession>
<feature type="transmembrane region" description="Helical" evidence="1">
    <location>
        <begin position="60"/>
        <end position="81"/>
    </location>
</feature>
<name>A0A1W1VHP0_9DEIO</name>
<keyword evidence="1" id="KW-0812">Transmembrane</keyword>
<feature type="transmembrane region" description="Helical" evidence="1">
    <location>
        <begin position="144"/>
        <end position="162"/>
    </location>
</feature>
<gene>
    <name evidence="3" type="ORF">SAMN00790413_01758</name>
</gene>
<feature type="domain" description="DUF1468" evidence="2">
    <location>
        <begin position="29"/>
        <end position="171"/>
    </location>
</feature>
<evidence type="ECO:0000313" key="4">
    <source>
        <dbReference type="Proteomes" id="UP000192582"/>
    </source>
</evidence>
<feature type="transmembrane region" description="Helical" evidence="1">
    <location>
        <begin position="28"/>
        <end position="48"/>
    </location>
</feature>
<reference evidence="3 4" key="1">
    <citation type="submission" date="2017-04" db="EMBL/GenBank/DDBJ databases">
        <authorList>
            <person name="Afonso C.L."/>
            <person name="Miller P.J."/>
            <person name="Scott M.A."/>
            <person name="Spackman E."/>
            <person name="Goraichik I."/>
            <person name="Dimitrov K.M."/>
            <person name="Suarez D.L."/>
            <person name="Swayne D.E."/>
        </authorList>
    </citation>
    <scope>NUCLEOTIDE SEQUENCE [LARGE SCALE GENOMIC DNA]</scope>
    <source>
        <strain evidence="3 4">KR-140</strain>
    </source>
</reference>
<evidence type="ECO:0000259" key="2">
    <source>
        <dbReference type="Pfam" id="PF07331"/>
    </source>
</evidence>
<protein>
    <submittedName>
        <fullName evidence="3">Putative tricarboxylic transport membrane protein</fullName>
    </submittedName>
</protein>
<dbReference type="AlphaFoldDB" id="A0A1W1VHP0"/>
<proteinExistence type="predicted"/>
<dbReference type="STRING" id="695939.SAMN00790413_01758"/>
<keyword evidence="1" id="KW-0472">Membrane</keyword>
<dbReference type="InterPro" id="IPR009936">
    <property type="entry name" value="DUF1468"/>
</dbReference>